<dbReference type="GO" id="GO:0016787">
    <property type="term" value="F:hydrolase activity"/>
    <property type="evidence" value="ECO:0007669"/>
    <property type="project" value="UniProtKB-KW"/>
</dbReference>
<sequence>MSAIKEELAAFIAAHTSDDFVMTPITMREASLHTAWDQELPKVAMADVVDTVLEGCDVYDVPVRIYIPDTSRPLPVLIYYHGGGFAIDTVAVYDPVCRRIAQATQHIVISPEYRLAPENPYPAAYEDALAVARKALPKLDELQIPYEADLTLCGDSAGGCMAAYTSQVLQHDASIPLTHQVLVYPCLDMTHSFPSIQENCNVKTGFTPAKMVWYFNQFFRTGDDRRAASPLFCELSADMPATLVLTTQFCPFRDEGRDYVRRLAAKGVRAETYNYDNMVHSYLNFEKICYDEICDTYRRMADFLQL</sequence>
<evidence type="ECO:0000313" key="3">
    <source>
        <dbReference type="EMBL" id="AVO26511.1"/>
    </source>
</evidence>
<evidence type="ECO:0000256" key="1">
    <source>
        <dbReference type="ARBA" id="ARBA00022801"/>
    </source>
</evidence>
<dbReference type="RefSeq" id="WP_027895300.1">
    <property type="nucleotide sequence ID" value="NZ_CP027569.1"/>
</dbReference>
<protein>
    <submittedName>
        <fullName evidence="3">Alpha/beta hydrolase</fullName>
    </submittedName>
</protein>
<dbReference type="Gene3D" id="3.40.50.1820">
    <property type="entry name" value="alpha/beta hydrolase"/>
    <property type="match status" value="1"/>
</dbReference>
<feature type="domain" description="Alpha/beta hydrolase fold-3" evidence="2">
    <location>
        <begin position="77"/>
        <end position="283"/>
    </location>
</feature>
<organism evidence="3 4">
    <name type="scientific">Megasphaera elsdenii</name>
    <dbReference type="NCBI Taxonomy" id="907"/>
    <lineage>
        <taxon>Bacteria</taxon>
        <taxon>Bacillati</taxon>
        <taxon>Bacillota</taxon>
        <taxon>Negativicutes</taxon>
        <taxon>Veillonellales</taxon>
        <taxon>Veillonellaceae</taxon>
        <taxon>Megasphaera</taxon>
    </lineage>
</organism>
<evidence type="ECO:0000259" key="2">
    <source>
        <dbReference type="Pfam" id="PF07859"/>
    </source>
</evidence>
<evidence type="ECO:0000313" key="4">
    <source>
        <dbReference type="Proteomes" id="UP000238358"/>
    </source>
</evidence>
<dbReference type="PANTHER" id="PTHR48081">
    <property type="entry name" value="AB HYDROLASE SUPERFAMILY PROTEIN C4A8.06C"/>
    <property type="match status" value="1"/>
</dbReference>
<keyword evidence="1 3" id="KW-0378">Hydrolase</keyword>
<dbReference type="Pfam" id="PF07859">
    <property type="entry name" value="Abhydrolase_3"/>
    <property type="match status" value="1"/>
</dbReference>
<accession>A0A2S0M4Z6</accession>
<reference evidence="3 4" key="1">
    <citation type="journal article" date="2018" name="Genome Announc.">
        <title>Complete genomes of two Megasphaera elsdenii strains, NCIMB 702410 and ATCC 25940.</title>
        <authorList>
            <person name="Hatmaker E.A."/>
            <person name="O'Dell K."/>
            <person name="Riley L.A."/>
            <person name="Klingeman D.M."/>
            <person name="Guss A.M."/>
        </authorList>
    </citation>
    <scope>NUCLEOTIDE SEQUENCE [LARGE SCALE GENOMIC DNA]</scope>
    <source>
        <strain evidence="3 4">NCIMB702410</strain>
    </source>
</reference>
<dbReference type="EMBL" id="CP027569">
    <property type="protein sequence ID" value="AVO26511.1"/>
    <property type="molecule type" value="Genomic_DNA"/>
</dbReference>
<name>A0A2S0M4Z6_MEGEL</name>
<dbReference type="InterPro" id="IPR029058">
    <property type="entry name" value="AB_hydrolase_fold"/>
</dbReference>
<dbReference type="OrthoDB" id="9815425at2"/>
<gene>
    <name evidence="3" type="ORF">C6Y28_02105</name>
</gene>
<dbReference type="InterPro" id="IPR013094">
    <property type="entry name" value="AB_hydrolase_3"/>
</dbReference>
<dbReference type="SUPFAM" id="SSF53474">
    <property type="entry name" value="alpha/beta-Hydrolases"/>
    <property type="match status" value="1"/>
</dbReference>
<dbReference type="PANTHER" id="PTHR48081:SF8">
    <property type="entry name" value="ALPHA_BETA HYDROLASE FOLD-3 DOMAIN-CONTAINING PROTEIN-RELATED"/>
    <property type="match status" value="1"/>
</dbReference>
<dbReference type="Proteomes" id="UP000238358">
    <property type="component" value="Chromosome"/>
</dbReference>
<dbReference type="AlphaFoldDB" id="A0A2S0M4Z6"/>
<dbReference type="InterPro" id="IPR050300">
    <property type="entry name" value="GDXG_lipolytic_enzyme"/>
</dbReference>
<proteinExistence type="predicted"/>